<dbReference type="PANTHER" id="PTHR35400:SF3">
    <property type="entry name" value="SLL1072 PROTEIN"/>
    <property type="match status" value="1"/>
</dbReference>
<evidence type="ECO:0000259" key="1">
    <source>
        <dbReference type="Pfam" id="PF05685"/>
    </source>
</evidence>
<dbReference type="RefSeq" id="WP_017987605.1">
    <property type="nucleotide sequence ID" value="NZ_AQUL01000001.1"/>
</dbReference>
<dbReference type="KEGG" id="amq:AMETH_1653"/>
<dbReference type="PATRIC" id="fig|1068978.7.peg.1741"/>
<name>A0A076MSH0_AMYME</name>
<dbReference type="Pfam" id="PF05685">
    <property type="entry name" value="Uma2"/>
    <property type="match status" value="1"/>
</dbReference>
<evidence type="ECO:0000313" key="2">
    <source>
        <dbReference type="EMBL" id="AIJ21745.1"/>
    </source>
</evidence>
<dbReference type="SUPFAM" id="SSF52980">
    <property type="entry name" value="Restriction endonuclease-like"/>
    <property type="match status" value="1"/>
</dbReference>
<gene>
    <name evidence="2" type="ORF">AMETH_1653</name>
</gene>
<sequence length="190" mass="20768">MSTAFAGSAMTWERLLDTWRELQVPEGWRPELTAEAIQMTPPPPGGKHNLIADLVDDALRRARPAGRGIFQTLGVGIRATGSIYVPGLCVVPRDAVPDNSDPVPAEHALLVVEITSPSDGEHDRKKKKWAYAHGGIPQYLLIDAYDEDSPAVSLFTEPVQDVYSRTVRVPFGPPVEIGEPFAVPLETTEF</sequence>
<keyword evidence="3" id="KW-1185">Reference proteome</keyword>
<dbReference type="AlphaFoldDB" id="A0A076MSH0"/>
<dbReference type="EMBL" id="CP009110">
    <property type="protein sequence ID" value="AIJ21745.1"/>
    <property type="molecule type" value="Genomic_DNA"/>
</dbReference>
<dbReference type="InterPro" id="IPR011335">
    <property type="entry name" value="Restrct_endonuc-II-like"/>
</dbReference>
<dbReference type="Gene3D" id="3.90.1570.10">
    <property type="entry name" value="tt1808, chain A"/>
    <property type="match status" value="1"/>
</dbReference>
<dbReference type="InterPro" id="IPR008538">
    <property type="entry name" value="Uma2"/>
</dbReference>
<accession>A0A076MSH0</accession>
<proteinExistence type="predicted"/>
<reference evidence="2 3" key="1">
    <citation type="submission" date="2014-07" db="EMBL/GenBank/DDBJ databases">
        <title>Whole Genome Sequence of the Amycolatopsis methanolica 239.</title>
        <authorList>
            <person name="Tang B."/>
        </authorList>
    </citation>
    <scope>NUCLEOTIDE SEQUENCE [LARGE SCALE GENOMIC DNA]</scope>
    <source>
        <strain evidence="2 3">239</strain>
    </source>
</reference>
<evidence type="ECO:0000313" key="3">
    <source>
        <dbReference type="Proteomes" id="UP000062973"/>
    </source>
</evidence>
<dbReference type="InterPro" id="IPR012296">
    <property type="entry name" value="Nuclease_put_TT1808"/>
</dbReference>
<dbReference type="HOGENOM" id="CLU_076312_4_0_11"/>
<dbReference type="STRING" id="1068978.AMETH_1653"/>
<protein>
    <recommendedName>
        <fullName evidence="1">Putative restriction endonuclease domain-containing protein</fullName>
    </recommendedName>
</protein>
<dbReference type="PANTHER" id="PTHR35400">
    <property type="entry name" value="SLR1083 PROTEIN"/>
    <property type="match status" value="1"/>
</dbReference>
<feature type="domain" description="Putative restriction endonuclease" evidence="1">
    <location>
        <begin position="21"/>
        <end position="176"/>
    </location>
</feature>
<dbReference type="eggNOG" id="COG4636">
    <property type="taxonomic scope" value="Bacteria"/>
</dbReference>
<organism evidence="2 3">
    <name type="scientific">Amycolatopsis methanolica 239</name>
    <dbReference type="NCBI Taxonomy" id="1068978"/>
    <lineage>
        <taxon>Bacteria</taxon>
        <taxon>Bacillati</taxon>
        <taxon>Actinomycetota</taxon>
        <taxon>Actinomycetes</taxon>
        <taxon>Pseudonocardiales</taxon>
        <taxon>Pseudonocardiaceae</taxon>
        <taxon>Amycolatopsis</taxon>
        <taxon>Amycolatopsis methanolica group</taxon>
    </lineage>
</organism>
<dbReference type="CDD" id="cd06260">
    <property type="entry name" value="DUF820-like"/>
    <property type="match status" value="1"/>
</dbReference>
<dbReference type="Proteomes" id="UP000062973">
    <property type="component" value="Chromosome"/>
</dbReference>
<dbReference type="OrthoDB" id="3615205at2"/>